<dbReference type="AlphaFoldDB" id="A0A0X5GYE9"/>
<evidence type="ECO:0000313" key="1">
    <source>
        <dbReference type="EMBL" id="OKV04116.1"/>
    </source>
</evidence>
<name>A0A0X5GYE9_ECOLX</name>
<dbReference type="Proteomes" id="UP000185794">
    <property type="component" value="Unassembled WGS sequence"/>
</dbReference>
<protein>
    <submittedName>
        <fullName evidence="1">Uncharacterized protein</fullName>
    </submittedName>
</protein>
<proteinExistence type="predicted"/>
<organism evidence="1 2">
    <name type="scientific">Escherichia coli</name>
    <dbReference type="NCBI Taxonomy" id="562"/>
    <lineage>
        <taxon>Bacteria</taxon>
        <taxon>Pseudomonadati</taxon>
        <taxon>Pseudomonadota</taxon>
        <taxon>Gammaproteobacteria</taxon>
        <taxon>Enterobacterales</taxon>
        <taxon>Enterobacteriaceae</taxon>
        <taxon>Escherichia</taxon>
    </lineage>
</organism>
<dbReference type="EMBL" id="LRKC01000174">
    <property type="protein sequence ID" value="OKV04116.1"/>
    <property type="molecule type" value="Genomic_DNA"/>
</dbReference>
<gene>
    <name evidence="1" type="ORF">AWP47_28770</name>
</gene>
<sequence>MFDFTHFEELTLASHQPDRIMTIVRSQDDIGIYLRTHLLIEQILEAWIICASGNRDFFSGFGENINMDFAIKAQLAMNYGMSSELNKFIRRFNNFRNKRSHQINNSDITNSEIDSLTSLMEHGYPDSLTPIRDFKLGVYGAETRVVSFTGSSTSLRDKLIMLFAMFSMRVHYEAKCLSTPQS</sequence>
<evidence type="ECO:0000313" key="2">
    <source>
        <dbReference type="Proteomes" id="UP000185794"/>
    </source>
</evidence>
<dbReference type="RefSeq" id="WP_000459434.1">
    <property type="nucleotide sequence ID" value="NZ_BFNP01000052.1"/>
</dbReference>
<comment type="caution">
    <text evidence="1">The sequence shown here is derived from an EMBL/GenBank/DDBJ whole genome shotgun (WGS) entry which is preliminary data.</text>
</comment>
<reference evidence="1 2" key="1">
    <citation type="journal article" date="2017" name="Front. Cell. Infect. Microbiol.">
        <title>Chaperone-usher pili loci of human colonization factor-negative enterotoxigenic Escherichia coli.</title>
        <authorList>
            <person name="Del Canto F."/>
            <person name="Vidal R."/>
            <person name="Stine O.C."/>
            <person name="Pop M."/>
        </authorList>
    </citation>
    <scope>NUCLEOTIDE SEQUENCE [LARGE SCALE GENOMIC DNA]</scope>
    <source>
        <strain evidence="1 2">700324</strain>
    </source>
</reference>
<accession>A0A0X5GYE9</accession>